<evidence type="ECO:0000256" key="4">
    <source>
        <dbReference type="ARBA" id="ARBA00022741"/>
    </source>
</evidence>
<dbReference type="InterPro" id="IPR017871">
    <property type="entry name" value="ABC_transporter-like_CS"/>
</dbReference>
<evidence type="ECO:0000256" key="10">
    <source>
        <dbReference type="ARBA" id="ARBA00039098"/>
    </source>
</evidence>
<evidence type="ECO:0000256" key="2">
    <source>
        <dbReference type="ARBA" id="ARBA00022448"/>
    </source>
</evidence>
<dbReference type="GO" id="GO:0005886">
    <property type="term" value="C:plasma membrane"/>
    <property type="evidence" value="ECO:0007669"/>
    <property type="project" value="UniProtKB-SubCell"/>
</dbReference>
<comment type="catalytic activity">
    <reaction evidence="12">
        <text>Ni(2+)(out) + ATP + H2O = Ni(2+)(in) + ADP + phosphate + H(+)</text>
        <dbReference type="Rhea" id="RHEA:15557"/>
        <dbReference type="ChEBI" id="CHEBI:15377"/>
        <dbReference type="ChEBI" id="CHEBI:15378"/>
        <dbReference type="ChEBI" id="CHEBI:30616"/>
        <dbReference type="ChEBI" id="CHEBI:43474"/>
        <dbReference type="ChEBI" id="CHEBI:49786"/>
        <dbReference type="ChEBI" id="CHEBI:456216"/>
        <dbReference type="EC" id="7.2.2.11"/>
    </reaction>
    <physiologicalReaction direction="left-to-right" evidence="12">
        <dbReference type="Rhea" id="RHEA:15558"/>
    </physiologicalReaction>
</comment>
<evidence type="ECO:0000313" key="15">
    <source>
        <dbReference type="EMBL" id="MFC4823949.1"/>
    </source>
</evidence>
<dbReference type="InterPro" id="IPR003593">
    <property type="entry name" value="AAA+_ATPase"/>
</dbReference>
<evidence type="ECO:0000256" key="1">
    <source>
        <dbReference type="ARBA" id="ARBA00004202"/>
    </source>
</evidence>
<feature type="domain" description="ABC transporter" evidence="14">
    <location>
        <begin position="8"/>
        <end position="253"/>
    </location>
</feature>
<gene>
    <name evidence="15" type="ORF">ACFO9K_06715</name>
</gene>
<dbReference type="RefSeq" id="WP_254270165.1">
    <property type="nucleotide sequence ID" value="NZ_CP100401.1"/>
</dbReference>
<dbReference type="Proteomes" id="UP001595945">
    <property type="component" value="Unassembled WGS sequence"/>
</dbReference>
<comment type="caution">
    <text evidence="15">The sequence shown here is derived from an EMBL/GenBank/DDBJ whole genome shotgun (WGS) entry which is preliminary data.</text>
</comment>
<keyword evidence="8" id="KW-0472">Membrane</keyword>
<comment type="subcellular location">
    <subcellularLocation>
        <location evidence="1">Cell membrane</location>
        <topology evidence="1">Peripheral membrane protein</topology>
    </subcellularLocation>
</comment>
<keyword evidence="16" id="KW-1185">Reference proteome</keyword>
<dbReference type="FunFam" id="3.40.50.300:FF:000016">
    <property type="entry name" value="Oligopeptide ABC transporter ATP-binding component"/>
    <property type="match status" value="1"/>
</dbReference>
<evidence type="ECO:0000256" key="11">
    <source>
        <dbReference type="ARBA" id="ARBA00044143"/>
    </source>
</evidence>
<dbReference type="InterPro" id="IPR050388">
    <property type="entry name" value="ABC_Ni/Peptide_Import"/>
</dbReference>
<evidence type="ECO:0000256" key="6">
    <source>
        <dbReference type="ARBA" id="ARBA00022967"/>
    </source>
</evidence>
<evidence type="ECO:0000256" key="3">
    <source>
        <dbReference type="ARBA" id="ARBA00022475"/>
    </source>
</evidence>
<dbReference type="InterPro" id="IPR003439">
    <property type="entry name" value="ABC_transporter-like_ATP-bd"/>
</dbReference>
<dbReference type="Pfam" id="PF08352">
    <property type="entry name" value="oligo_HPY"/>
    <property type="match status" value="1"/>
</dbReference>
<evidence type="ECO:0000256" key="12">
    <source>
        <dbReference type="ARBA" id="ARBA00048610"/>
    </source>
</evidence>
<keyword evidence="7" id="KW-0406">Ion transport</keyword>
<dbReference type="GO" id="GO:0015413">
    <property type="term" value="F:ABC-type nickel transporter activity"/>
    <property type="evidence" value="ECO:0007669"/>
    <property type="project" value="UniProtKB-EC"/>
</dbReference>
<protein>
    <recommendedName>
        <fullName evidence="11">Nickel import system ATP-binding protein NikD</fullName>
        <ecNumber evidence="10">7.2.2.11</ecNumber>
    </recommendedName>
</protein>
<reference evidence="15 16" key="1">
    <citation type="journal article" date="2019" name="Int. J. Syst. Evol. Microbiol.">
        <title>The Global Catalogue of Microorganisms (GCM) 10K type strain sequencing project: providing services to taxonomists for standard genome sequencing and annotation.</title>
        <authorList>
            <consortium name="The Broad Institute Genomics Platform"/>
            <consortium name="The Broad Institute Genome Sequencing Center for Infectious Disease"/>
            <person name="Wu L."/>
            <person name="Ma J."/>
        </authorList>
    </citation>
    <scope>NUCLEOTIDE SEQUENCE [LARGE SCALE GENOMIC DNA]</scope>
    <source>
        <strain evidence="15 16">XZYJ18</strain>
    </source>
</reference>
<dbReference type="PROSITE" id="PS00211">
    <property type="entry name" value="ABC_TRANSPORTER_1"/>
    <property type="match status" value="1"/>
</dbReference>
<keyword evidence="6" id="KW-1278">Translocase</keyword>
<dbReference type="Gene3D" id="3.40.50.300">
    <property type="entry name" value="P-loop containing nucleotide triphosphate hydrolases"/>
    <property type="match status" value="1"/>
</dbReference>
<dbReference type="EMBL" id="JBHSHT010000001">
    <property type="protein sequence ID" value="MFC4823949.1"/>
    <property type="molecule type" value="Genomic_DNA"/>
</dbReference>
<proteinExistence type="predicted"/>
<dbReference type="EC" id="7.2.2.11" evidence="10"/>
<keyword evidence="4" id="KW-0547">Nucleotide-binding</keyword>
<dbReference type="PANTHER" id="PTHR43297">
    <property type="entry name" value="OLIGOPEPTIDE TRANSPORT ATP-BINDING PROTEIN APPD"/>
    <property type="match status" value="1"/>
</dbReference>
<evidence type="ECO:0000256" key="9">
    <source>
        <dbReference type="ARBA" id="ARBA00038669"/>
    </source>
</evidence>
<organism evidence="15 16">
    <name type="scientific">Halorussus aquaticus</name>
    <dbReference type="NCBI Taxonomy" id="2953748"/>
    <lineage>
        <taxon>Archaea</taxon>
        <taxon>Methanobacteriati</taxon>
        <taxon>Methanobacteriota</taxon>
        <taxon>Stenosarchaea group</taxon>
        <taxon>Halobacteria</taxon>
        <taxon>Halobacteriales</taxon>
        <taxon>Haladaptataceae</taxon>
        <taxon>Halorussus</taxon>
    </lineage>
</organism>
<evidence type="ECO:0000256" key="13">
    <source>
        <dbReference type="SAM" id="MobiDB-lite"/>
    </source>
</evidence>
<keyword evidence="3" id="KW-1003">Cell membrane</keyword>
<dbReference type="PROSITE" id="PS50893">
    <property type="entry name" value="ABC_TRANSPORTER_2"/>
    <property type="match status" value="1"/>
</dbReference>
<evidence type="ECO:0000259" key="14">
    <source>
        <dbReference type="PROSITE" id="PS50893"/>
    </source>
</evidence>
<accession>A0ABD5Q095</accession>
<dbReference type="InterPro" id="IPR027417">
    <property type="entry name" value="P-loop_NTPase"/>
</dbReference>
<evidence type="ECO:0000313" key="16">
    <source>
        <dbReference type="Proteomes" id="UP001595945"/>
    </source>
</evidence>
<dbReference type="GeneID" id="73047208"/>
<name>A0ABD5Q095_9EURY</name>
<keyword evidence="5 15" id="KW-0067">ATP-binding</keyword>
<evidence type="ECO:0000256" key="7">
    <source>
        <dbReference type="ARBA" id="ARBA00023065"/>
    </source>
</evidence>
<dbReference type="NCBIfam" id="TIGR01727">
    <property type="entry name" value="oligo_HPY"/>
    <property type="match status" value="1"/>
</dbReference>
<dbReference type="PANTHER" id="PTHR43297:SF13">
    <property type="entry name" value="NICKEL ABC TRANSPORTER, ATP-BINDING PROTEIN"/>
    <property type="match status" value="1"/>
</dbReference>
<dbReference type="SMART" id="SM00382">
    <property type="entry name" value="AAA"/>
    <property type="match status" value="1"/>
</dbReference>
<keyword evidence="2" id="KW-0813">Transport</keyword>
<dbReference type="SUPFAM" id="SSF52540">
    <property type="entry name" value="P-loop containing nucleoside triphosphate hydrolases"/>
    <property type="match status" value="1"/>
</dbReference>
<dbReference type="InterPro" id="IPR013563">
    <property type="entry name" value="Oligopep_ABC_C"/>
</dbReference>
<comment type="subunit">
    <text evidence="9">The complex is composed of two ATP-binding proteins (NikD and NikE), two transmembrane proteins (NikB and NikC) and a solute-binding protein (NikA).</text>
</comment>
<dbReference type="CDD" id="cd03257">
    <property type="entry name" value="ABC_NikE_OppD_transporters"/>
    <property type="match status" value="1"/>
</dbReference>
<sequence>MTDPLLSVRDLRVRFEGESGEVRAVDGVSFDLDAGETLCLVGESGSGKTVTCEALTRLVPADLDGEIRFGGRNLLDCSETELREVRGSSVAHIFQNPQGALDPVYSVGDQLREGVERNRDVTGEEAREVAIDLLDRVGIPEAAARYDDYPHEFSGGMKQRVVIALALSGDPDLLVADEPTTALDVTIQAQILDLLRDLQAERDVGVLFVTHDLGVAAQVADRIVVMYAGKVMERGGVSAIFDSPGHPYTRALMRCLPGVGSALDPIPGDPIDPTDPPEGCRFHPRCTAAVRACESGDQPPLRDADPSDDAGDSGDADHCVSCVFYGPDYDRADLASSVPLAGVQTEGDDD</sequence>
<dbReference type="GO" id="GO:0005524">
    <property type="term" value="F:ATP binding"/>
    <property type="evidence" value="ECO:0007669"/>
    <property type="project" value="UniProtKB-KW"/>
</dbReference>
<dbReference type="Pfam" id="PF00005">
    <property type="entry name" value="ABC_tran"/>
    <property type="match status" value="1"/>
</dbReference>
<feature type="region of interest" description="Disordered" evidence="13">
    <location>
        <begin position="293"/>
        <end position="314"/>
    </location>
</feature>
<evidence type="ECO:0000256" key="8">
    <source>
        <dbReference type="ARBA" id="ARBA00023136"/>
    </source>
</evidence>
<dbReference type="AlphaFoldDB" id="A0ABD5Q095"/>
<evidence type="ECO:0000256" key="5">
    <source>
        <dbReference type="ARBA" id="ARBA00022840"/>
    </source>
</evidence>